<keyword evidence="2" id="KW-0732">Signal</keyword>
<evidence type="ECO:0000313" key="5">
    <source>
        <dbReference type="Proteomes" id="UP001371305"/>
    </source>
</evidence>
<dbReference type="EMBL" id="JBBUKT010000001">
    <property type="protein sequence ID" value="MEK7949031.1"/>
    <property type="molecule type" value="Genomic_DNA"/>
</dbReference>
<dbReference type="PROSITE" id="PS51782">
    <property type="entry name" value="LYSM"/>
    <property type="match status" value="2"/>
</dbReference>
<protein>
    <submittedName>
        <fullName evidence="4">LysM peptidoglycan-binding domain-containing protein</fullName>
    </submittedName>
</protein>
<dbReference type="InterPro" id="IPR036779">
    <property type="entry name" value="LysM_dom_sf"/>
</dbReference>
<evidence type="ECO:0000256" key="1">
    <source>
        <dbReference type="SAM" id="MobiDB-lite"/>
    </source>
</evidence>
<feature type="region of interest" description="Disordered" evidence="1">
    <location>
        <begin position="153"/>
        <end position="172"/>
    </location>
</feature>
<name>A0ABU9AMV8_9BACT</name>
<dbReference type="CDD" id="cd00118">
    <property type="entry name" value="LysM"/>
    <property type="match status" value="2"/>
</dbReference>
<dbReference type="SUPFAM" id="SSF54106">
    <property type="entry name" value="LysM domain"/>
    <property type="match status" value="2"/>
</dbReference>
<feature type="compositionally biased region" description="Polar residues" evidence="1">
    <location>
        <begin position="30"/>
        <end position="43"/>
    </location>
</feature>
<dbReference type="PROSITE" id="PS51257">
    <property type="entry name" value="PROKAR_LIPOPROTEIN"/>
    <property type="match status" value="1"/>
</dbReference>
<dbReference type="SMART" id="SM00257">
    <property type="entry name" value="LysM"/>
    <property type="match status" value="2"/>
</dbReference>
<dbReference type="PANTHER" id="PTHR33734:SF22">
    <property type="entry name" value="MEMBRANE-BOUND LYTIC MUREIN TRANSGLYCOSYLASE D"/>
    <property type="match status" value="1"/>
</dbReference>
<dbReference type="Pfam" id="PF01476">
    <property type="entry name" value="LysM"/>
    <property type="match status" value="2"/>
</dbReference>
<feature type="chain" id="PRO_5046355949" evidence="2">
    <location>
        <begin position="24"/>
        <end position="220"/>
    </location>
</feature>
<dbReference type="Gene3D" id="3.10.350.10">
    <property type="entry name" value="LysM domain"/>
    <property type="match status" value="2"/>
</dbReference>
<gene>
    <name evidence="4" type="ORF">WKV53_00910</name>
</gene>
<sequence>MSTVRYLALATAALSLASCSLFKKGDENYDTVNGNNPSDTSNPYGVPGDNSAEAVPYQQVNPPADANPTYGQAAYEDHGSTTPAPAAPAGSLAHASPAPSGAGTSHVVVKGDTLGAIARKYGTTSAAIKQANGMTSDTVVLGKKLVIPGASGAAPVKATPASAPKATPAAPAGSGKVYVVVKGDSLSKIAAKHGTTSEAIKKANGMKSDTVVLGSKLRIP</sequence>
<proteinExistence type="predicted"/>
<keyword evidence="5" id="KW-1185">Reference proteome</keyword>
<comment type="caution">
    <text evidence="4">The sequence shown here is derived from an EMBL/GenBank/DDBJ whole genome shotgun (WGS) entry which is preliminary data.</text>
</comment>
<evidence type="ECO:0000313" key="4">
    <source>
        <dbReference type="EMBL" id="MEK7949031.1"/>
    </source>
</evidence>
<feature type="region of interest" description="Disordered" evidence="1">
    <location>
        <begin position="29"/>
        <end position="106"/>
    </location>
</feature>
<feature type="compositionally biased region" description="Low complexity" evidence="1">
    <location>
        <begin position="80"/>
        <end position="106"/>
    </location>
</feature>
<evidence type="ECO:0000259" key="3">
    <source>
        <dbReference type="PROSITE" id="PS51782"/>
    </source>
</evidence>
<feature type="domain" description="LysM" evidence="3">
    <location>
        <begin position="104"/>
        <end position="147"/>
    </location>
</feature>
<feature type="signal peptide" evidence="2">
    <location>
        <begin position="1"/>
        <end position="23"/>
    </location>
</feature>
<dbReference type="InterPro" id="IPR018392">
    <property type="entry name" value="LysM"/>
</dbReference>
<reference evidence="4 5" key="1">
    <citation type="submission" date="2024-04" db="EMBL/GenBank/DDBJ databases">
        <title>Luteolibacter sp. isolated from soil.</title>
        <authorList>
            <person name="An J."/>
        </authorList>
    </citation>
    <scope>NUCLEOTIDE SEQUENCE [LARGE SCALE GENOMIC DNA]</scope>
    <source>
        <strain evidence="4 5">Y139</strain>
    </source>
</reference>
<organism evidence="4 5">
    <name type="scientific">Luteolibacter soli</name>
    <dbReference type="NCBI Taxonomy" id="3135280"/>
    <lineage>
        <taxon>Bacteria</taxon>
        <taxon>Pseudomonadati</taxon>
        <taxon>Verrucomicrobiota</taxon>
        <taxon>Verrucomicrobiia</taxon>
        <taxon>Verrucomicrobiales</taxon>
        <taxon>Verrucomicrobiaceae</taxon>
        <taxon>Luteolibacter</taxon>
    </lineage>
</organism>
<accession>A0ABU9AMV8</accession>
<evidence type="ECO:0000256" key="2">
    <source>
        <dbReference type="SAM" id="SignalP"/>
    </source>
</evidence>
<feature type="domain" description="LysM" evidence="3">
    <location>
        <begin position="176"/>
        <end position="219"/>
    </location>
</feature>
<dbReference type="RefSeq" id="WP_341402403.1">
    <property type="nucleotide sequence ID" value="NZ_JBBUKT010000001.1"/>
</dbReference>
<dbReference type="Proteomes" id="UP001371305">
    <property type="component" value="Unassembled WGS sequence"/>
</dbReference>
<dbReference type="PANTHER" id="PTHR33734">
    <property type="entry name" value="LYSM DOMAIN-CONTAINING GPI-ANCHORED PROTEIN 2"/>
    <property type="match status" value="1"/>
</dbReference>